<proteinExistence type="predicted"/>
<keyword evidence="2" id="KW-1185">Reference proteome</keyword>
<dbReference type="EMBL" id="AAGW02051277">
    <property type="status" value="NOT_ANNOTATED_CDS"/>
    <property type="molecule type" value="Genomic_DNA"/>
</dbReference>
<accession>A0A5F9D256</accession>
<dbReference type="PANTHER" id="PTHR28596:SF1">
    <property type="entry name" value="BBSOME-INTERACTING PROTEIN 1"/>
    <property type="match status" value="1"/>
</dbReference>
<dbReference type="Pfam" id="PF14777">
    <property type="entry name" value="BBIP10"/>
    <property type="match status" value="1"/>
</dbReference>
<sequence length="185" mass="20967">SNLFDYYDSRSFFQLLQCLFLPPAPPPIFPHPLGLLIPPLQFKLNHRFCGYPVLFTFLLGFHTVDQNLTPGLYPSLSAFSLHPPPCNVPTGINKCTICVIIIVSLKKEKTVSNNSKMAEVKSMFREVLPKQGQLSVEDVTTMVLCKPKLLPLKSLTLEKLEKMQQAAQDTVRQQEMAEKQRQITH</sequence>
<dbReference type="GO" id="GO:0060271">
    <property type="term" value="P:cilium assembly"/>
    <property type="evidence" value="ECO:0007669"/>
    <property type="project" value="InterPro"/>
</dbReference>
<name>A0A5F9D256_RABIT</name>
<dbReference type="AlphaFoldDB" id="A0A5F9D256"/>
<dbReference type="GO" id="GO:0097500">
    <property type="term" value="P:receptor localization to non-motile cilium"/>
    <property type="evidence" value="ECO:0007669"/>
    <property type="project" value="TreeGrafter"/>
</dbReference>
<reference evidence="1 2" key="1">
    <citation type="journal article" date="2011" name="Nature">
        <title>A high-resolution map of human evolutionary constraint using 29 mammals.</title>
        <authorList>
            <person name="Lindblad-Toh K."/>
            <person name="Garber M."/>
            <person name="Zuk O."/>
            <person name="Lin M.F."/>
            <person name="Parker B.J."/>
            <person name="Washietl S."/>
            <person name="Kheradpour P."/>
            <person name="Ernst J."/>
            <person name="Jordan G."/>
            <person name="Mauceli E."/>
            <person name="Ward L.D."/>
            <person name="Lowe C.B."/>
            <person name="Holloway A.K."/>
            <person name="Clamp M."/>
            <person name="Gnerre S."/>
            <person name="Alfoldi J."/>
            <person name="Beal K."/>
            <person name="Chang J."/>
            <person name="Clawson H."/>
            <person name="Cuff J."/>
            <person name="Di Palma F."/>
            <person name="Fitzgerald S."/>
            <person name="Flicek P."/>
            <person name="Guttman M."/>
            <person name="Hubisz M.J."/>
            <person name="Jaffe D.B."/>
            <person name="Jungreis I."/>
            <person name="Kent W.J."/>
            <person name="Kostka D."/>
            <person name="Lara M."/>
            <person name="Martins A.L."/>
            <person name="Massingham T."/>
            <person name="Moltke I."/>
            <person name="Raney B.J."/>
            <person name="Rasmussen M.D."/>
            <person name="Robinson J."/>
            <person name="Stark A."/>
            <person name="Vilella A.J."/>
            <person name="Wen J."/>
            <person name="Xie X."/>
            <person name="Zody M.C."/>
            <person name="Baldwin J."/>
            <person name="Bloom T."/>
            <person name="Chin C.W."/>
            <person name="Heiman D."/>
            <person name="Nicol R."/>
            <person name="Nusbaum C."/>
            <person name="Young S."/>
            <person name="Wilkinson J."/>
            <person name="Worley K.C."/>
            <person name="Kovar C.L."/>
            <person name="Muzny D.M."/>
            <person name="Gibbs R.A."/>
            <person name="Cree A."/>
            <person name="Dihn H.H."/>
            <person name="Fowler G."/>
            <person name="Jhangiani S."/>
            <person name="Joshi V."/>
            <person name="Lee S."/>
            <person name="Lewis L.R."/>
            <person name="Nazareth L.V."/>
            <person name="Okwuonu G."/>
            <person name="Santibanez J."/>
            <person name="Warren W.C."/>
            <person name="Mardis E.R."/>
            <person name="Weinstock G.M."/>
            <person name="Wilson R.K."/>
            <person name="Delehaunty K."/>
            <person name="Dooling D."/>
            <person name="Fronik C."/>
            <person name="Fulton L."/>
            <person name="Fulton B."/>
            <person name="Graves T."/>
            <person name="Minx P."/>
            <person name="Sodergren E."/>
            <person name="Birney E."/>
            <person name="Margulies E.H."/>
            <person name="Herrero J."/>
            <person name="Green E.D."/>
            <person name="Haussler D."/>
            <person name="Siepel A."/>
            <person name="Goldman N."/>
            <person name="Pollard K.S."/>
            <person name="Pedersen J.S."/>
            <person name="Lander E.S."/>
            <person name="Kellis M."/>
        </authorList>
    </citation>
    <scope>NUCLEOTIDE SEQUENCE [LARGE SCALE GENOMIC DNA]</scope>
    <source>
        <strain evidence="1 2">Thorbecke inbred</strain>
    </source>
</reference>
<dbReference type="GeneTree" id="ENSGT00390000009265"/>
<dbReference type="EMBL" id="AAGW02051276">
    <property type="status" value="NOT_ANNOTATED_CDS"/>
    <property type="molecule type" value="Genomic_DNA"/>
</dbReference>
<evidence type="ECO:0000313" key="1">
    <source>
        <dbReference type="Ensembl" id="ENSOCUP00000039464.1"/>
    </source>
</evidence>
<dbReference type="InterPro" id="IPR028233">
    <property type="entry name" value="BBIP10"/>
</dbReference>
<evidence type="ECO:0000313" key="2">
    <source>
        <dbReference type="Proteomes" id="UP000001811"/>
    </source>
</evidence>
<protein>
    <recommendedName>
        <fullName evidence="3">BBSome interacting protein 1</fullName>
    </recommendedName>
</protein>
<dbReference type="GO" id="GO:0034464">
    <property type="term" value="C:BBSome"/>
    <property type="evidence" value="ECO:0007669"/>
    <property type="project" value="InterPro"/>
</dbReference>
<reference evidence="1" key="3">
    <citation type="submission" date="2025-09" db="UniProtKB">
        <authorList>
            <consortium name="Ensembl"/>
        </authorList>
    </citation>
    <scope>IDENTIFICATION</scope>
    <source>
        <strain evidence="1">Thorbecke</strain>
    </source>
</reference>
<reference evidence="1" key="2">
    <citation type="submission" date="2025-08" db="UniProtKB">
        <authorList>
            <consortium name="Ensembl"/>
        </authorList>
    </citation>
    <scope>IDENTIFICATION</scope>
    <source>
        <strain evidence="1">Thorbecke</strain>
    </source>
</reference>
<dbReference type="Ensembl" id="ENSOCUT00000056988.1">
    <property type="protein sequence ID" value="ENSOCUP00000039464.1"/>
    <property type="gene ID" value="ENSOCUG00000036190.1"/>
</dbReference>
<dbReference type="STRING" id="9986.ENSOCUP00000039464"/>
<dbReference type="InParanoid" id="A0A5F9D256"/>
<organism evidence="1 2">
    <name type="scientific">Oryctolagus cuniculus</name>
    <name type="common">Rabbit</name>
    <dbReference type="NCBI Taxonomy" id="9986"/>
    <lineage>
        <taxon>Eukaryota</taxon>
        <taxon>Metazoa</taxon>
        <taxon>Chordata</taxon>
        <taxon>Craniata</taxon>
        <taxon>Vertebrata</taxon>
        <taxon>Euteleostomi</taxon>
        <taxon>Mammalia</taxon>
        <taxon>Eutheria</taxon>
        <taxon>Euarchontoglires</taxon>
        <taxon>Glires</taxon>
        <taxon>Lagomorpha</taxon>
        <taxon>Leporidae</taxon>
        <taxon>Oryctolagus</taxon>
    </lineage>
</organism>
<dbReference type="Bgee" id="ENSOCUG00000036190">
    <property type="expression patterns" value="Expressed in testis and 15 other cell types or tissues"/>
</dbReference>
<dbReference type="PANTHER" id="PTHR28596">
    <property type="entry name" value="BBSOME-INTERACTING PROTEIN 1"/>
    <property type="match status" value="1"/>
</dbReference>
<dbReference type="Proteomes" id="UP000001811">
    <property type="component" value="Chromosome 18"/>
</dbReference>
<dbReference type="SMR" id="A0A5F9D256"/>
<evidence type="ECO:0008006" key="3">
    <source>
        <dbReference type="Google" id="ProtNLM"/>
    </source>
</evidence>